<proteinExistence type="predicted"/>
<dbReference type="GO" id="GO:0061630">
    <property type="term" value="F:ubiquitin protein ligase activity"/>
    <property type="evidence" value="ECO:0007669"/>
    <property type="project" value="UniProtKB-EC"/>
</dbReference>
<keyword evidence="16" id="KW-1185">Reference proteome</keyword>
<keyword evidence="4" id="KW-0808">Transferase</keyword>
<evidence type="ECO:0000256" key="4">
    <source>
        <dbReference type="ARBA" id="ARBA00022679"/>
    </source>
</evidence>
<dbReference type="OrthoDB" id="1711136at2759"/>
<dbReference type="AlphaFoldDB" id="A0A7J7LVB4"/>
<evidence type="ECO:0000313" key="15">
    <source>
        <dbReference type="EMBL" id="KAF6146593.1"/>
    </source>
</evidence>
<evidence type="ECO:0000256" key="8">
    <source>
        <dbReference type="ARBA" id="ARBA00022786"/>
    </source>
</evidence>
<evidence type="ECO:0000259" key="14">
    <source>
        <dbReference type="PROSITE" id="PS50089"/>
    </source>
</evidence>
<dbReference type="FunFam" id="1.10.1170.10:FF:000002">
    <property type="entry name" value="Baculoviral IAP repeat containing 7"/>
    <property type="match status" value="1"/>
</dbReference>
<evidence type="ECO:0000256" key="12">
    <source>
        <dbReference type="PROSITE-ProRule" id="PRU00175"/>
    </source>
</evidence>
<reference evidence="15 16" key="1">
    <citation type="journal article" date="2020" name="IScience">
        <title>Genome Sequencing of the Endangered Kingdonia uniflora (Circaeasteraceae, Ranunculales) Reveals Potential Mechanisms of Evolutionary Specialization.</title>
        <authorList>
            <person name="Sun Y."/>
            <person name="Deng T."/>
            <person name="Zhang A."/>
            <person name="Moore M.J."/>
            <person name="Landis J.B."/>
            <person name="Lin N."/>
            <person name="Zhang H."/>
            <person name="Zhang X."/>
            <person name="Huang J."/>
            <person name="Zhang X."/>
            <person name="Sun H."/>
            <person name="Wang H."/>
        </authorList>
    </citation>
    <scope>NUCLEOTIDE SEQUENCE [LARGE SCALE GENOMIC DNA]</scope>
    <source>
        <strain evidence="15">TB1705</strain>
        <tissue evidence="15">Leaf</tissue>
    </source>
</reference>
<evidence type="ECO:0000256" key="7">
    <source>
        <dbReference type="ARBA" id="ARBA00022771"/>
    </source>
</evidence>
<evidence type="ECO:0000256" key="9">
    <source>
        <dbReference type="ARBA" id="ARBA00022833"/>
    </source>
</evidence>
<evidence type="ECO:0000256" key="11">
    <source>
        <dbReference type="ARBA" id="ARBA00023136"/>
    </source>
</evidence>
<dbReference type="Pfam" id="PF12483">
    <property type="entry name" value="GIDE"/>
    <property type="match status" value="1"/>
</dbReference>
<feature type="domain" description="RING-type" evidence="14">
    <location>
        <begin position="568"/>
        <end position="608"/>
    </location>
</feature>
<dbReference type="SUPFAM" id="SSF57850">
    <property type="entry name" value="RING/U-box"/>
    <property type="match status" value="1"/>
</dbReference>
<keyword evidence="11 13" id="KW-0472">Membrane</keyword>
<gene>
    <name evidence="15" type="ORF">GIB67_008879</name>
</gene>
<dbReference type="PANTHER" id="PTHR47355">
    <property type="entry name" value="E3 UBIQUITIN-PROTEIN LIGASE SPL2"/>
    <property type="match status" value="1"/>
</dbReference>
<evidence type="ECO:0000256" key="13">
    <source>
        <dbReference type="SAM" id="Phobius"/>
    </source>
</evidence>
<dbReference type="InterPro" id="IPR001841">
    <property type="entry name" value="Znf_RING"/>
</dbReference>
<comment type="subcellular location">
    <subcellularLocation>
        <location evidence="2">Membrane</location>
        <topology evidence="2">Multi-pass membrane protein</topology>
    </subcellularLocation>
</comment>
<dbReference type="Pfam" id="PF14223">
    <property type="entry name" value="Retrotran_gag_2"/>
    <property type="match status" value="1"/>
</dbReference>
<evidence type="ECO:0000256" key="5">
    <source>
        <dbReference type="ARBA" id="ARBA00022692"/>
    </source>
</evidence>
<evidence type="ECO:0000256" key="2">
    <source>
        <dbReference type="ARBA" id="ARBA00004141"/>
    </source>
</evidence>
<evidence type="ECO:0000256" key="3">
    <source>
        <dbReference type="ARBA" id="ARBA00012483"/>
    </source>
</evidence>
<keyword evidence="10 13" id="KW-1133">Transmembrane helix</keyword>
<keyword evidence="7 12" id="KW-0863">Zinc-finger</keyword>
<comment type="caution">
    <text evidence="15">The sequence shown here is derived from an EMBL/GenBank/DDBJ whole genome shotgun (WGS) entry which is preliminary data.</text>
</comment>
<evidence type="ECO:0000313" key="16">
    <source>
        <dbReference type="Proteomes" id="UP000541444"/>
    </source>
</evidence>
<accession>A0A7J7LVB4</accession>
<dbReference type="EC" id="2.3.2.27" evidence="3"/>
<dbReference type="GO" id="GO:0016567">
    <property type="term" value="P:protein ubiquitination"/>
    <property type="evidence" value="ECO:0007669"/>
    <property type="project" value="InterPro"/>
</dbReference>
<dbReference type="GO" id="GO:0016020">
    <property type="term" value="C:membrane"/>
    <property type="evidence" value="ECO:0007669"/>
    <property type="project" value="UniProtKB-SubCell"/>
</dbReference>
<comment type="catalytic activity">
    <reaction evidence="1">
        <text>S-ubiquitinyl-[E2 ubiquitin-conjugating enzyme]-L-cysteine + [acceptor protein]-L-lysine = [E2 ubiquitin-conjugating enzyme]-L-cysteine + N(6)-ubiquitinyl-[acceptor protein]-L-lysine.</text>
        <dbReference type="EC" id="2.3.2.27"/>
    </reaction>
</comment>
<evidence type="ECO:0000256" key="10">
    <source>
        <dbReference type="ARBA" id="ARBA00022989"/>
    </source>
</evidence>
<organism evidence="15 16">
    <name type="scientific">Kingdonia uniflora</name>
    <dbReference type="NCBI Taxonomy" id="39325"/>
    <lineage>
        <taxon>Eukaryota</taxon>
        <taxon>Viridiplantae</taxon>
        <taxon>Streptophyta</taxon>
        <taxon>Embryophyta</taxon>
        <taxon>Tracheophyta</taxon>
        <taxon>Spermatophyta</taxon>
        <taxon>Magnoliopsida</taxon>
        <taxon>Ranunculales</taxon>
        <taxon>Circaeasteraceae</taxon>
        <taxon>Kingdonia</taxon>
    </lineage>
</organism>
<dbReference type="InterPro" id="IPR044247">
    <property type="entry name" value="SPL2-like"/>
</dbReference>
<keyword evidence="5 13" id="KW-0812">Transmembrane</keyword>
<keyword evidence="6" id="KW-0479">Metal-binding</keyword>
<dbReference type="GO" id="GO:0008270">
    <property type="term" value="F:zinc ion binding"/>
    <property type="evidence" value="ECO:0007669"/>
    <property type="project" value="UniProtKB-KW"/>
</dbReference>
<keyword evidence="9" id="KW-0862">Zinc</keyword>
<sequence length="620" mass="69838">MPLFNDPLTSILSQLTKSTDGALIGIGFAYIAVQSWRNFNSTTSALRQISQTPEIPISDLRSILSDGEKSYEGKMVFVRGIVEAKSTIEASNMMRSDVIIAPNSGELALVLERSTRCLNNRWAEIRLKDLLEWIANSKFISKWAKGCVSTRKTVVGLSTSRAAWDVLQKHYASKSRARIMQVGRELQIMRKGSKPLKDYFLHAKELANSLAAFGHLMSDPDLQQIILSGFDSASDAIVTTLTATMADITMDDFYAHLIAFNMRLEAQTIMLQQHPVANVATQQRNMSLKPGFNQNRNRSYNGNQYRNRGQGLDCPFQVWKELEVISSRKSCTSRLPLEYRGLPRNEEMFSQGTNPNVDKDVSIVEESSDDVVVEMVPFVLLEKDRWPCLDYLIVNIDGSRHPLPLTTVYHQIQPVQVSPSTFLLALTGHPYTIGILDEEKILPPAKEICAIGVCSLKDGELQIESSKRLPYFLEYIVVSSLRSSNMAKDEMVTDLAHKTRVLFWSGIILGSMSLGILGYAISRNWRKLKEWRRQRLIAVAQTRLYQESKEEPEESDEDPGEVLDGQLCVICVRRRKKSVFVPCGHLVCCRQCALIVERDSGPKCPVCRQDITSSVRIYDS</sequence>
<dbReference type="Proteomes" id="UP000541444">
    <property type="component" value="Unassembled WGS sequence"/>
</dbReference>
<dbReference type="EMBL" id="JACGCM010001965">
    <property type="protein sequence ID" value="KAF6146593.1"/>
    <property type="molecule type" value="Genomic_DNA"/>
</dbReference>
<name>A0A7J7LVB4_9MAGN</name>
<dbReference type="InterPro" id="IPR013083">
    <property type="entry name" value="Znf_RING/FYVE/PHD"/>
</dbReference>
<evidence type="ECO:0000256" key="6">
    <source>
        <dbReference type="ARBA" id="ARBA00022723"/>
    </source>
</evidence>
<dbReference type="Gene3D" id="3.30.40.10">
    <property type="entry name" value="Zinc/RING finger domain, C3HC4 (zinc finger)"/>
    <property type="match status" value="1"/>
</dbReference>
<dbReference type="Pfam" id="PF13920">
    <property type="entry name" value="zf-C3HC4_3"/>
    <property type="match status" value="1"/>
</dbReference>
<evidence type="ECO:0000256" key="1">
    <source>
        <dbReference type="ARBA" id="ARBA00000900"/>
    </source>
</evidence>
<keyword evidence="8" id="KW-0833">Ubl conjugation pathway</keyword>
<dbReference type="InterPro" id="IPR022170">
    <property type="entry name" value="MUL1-like"/>
</dbReference>
<feature type="transmembrane region" description="Helical" evidence="13">
    <location>
        <begin position="501"/>
        <end position="522"/>
    </location>
</feature>
<dbReference type="PROSITE" id="PS50089">
    <property type="entry name" value="ZF_RING_2"/>
    <property type="match status" value="1"/>
</dbReference>
<protein>
    <recommendedName>
        <fullName evidence="3">RING-type E3 ubiquitin transferase</fullName>
        <ecNumber evidence="3">2.3.2.27</ecNumber>
    </recommendedName>
</protein>
<dbReference type="CDD" id="cd23145">
    <property type="entry name" value="RING-HC_SPL2-like"/>
    <property type="match status" value="1"/>
</dbReference>
<dbReference type="PANTHER" id="PTHR47355:SF1">
    <property type="entry name" value="E3 UBIQUITIN-PROTEIN LIGASE SPL2"/>
    <property type="match status" value="1"/>
</dbReference>